<comment type="caution">
    <text evidence="3">The sequence shown here is derived from an EMBL/GenBank/DDBJ whole genome shotgun (WGS) entry which is preliminary data.</text>
</comment>
<feature type="compositionally biased region" description="Basic and acidic residues" evidence="1">
    <location>
        <begin position="411"/>
        <end position="420"/>
    </location>
</feature>
<evidence type="ECO:0000259" key="2">
    <source>
        <dbReference type="PROSITE" id="PS51205"/>
    </source>
</evidence>
<dbReference type="InterPro" id="IPR037191">
    <property type="entry name" value="VPS9_dom_sf"/>
</dbReference>
<protein>
    <recommendedName>
        <fullName evidence="2">VPS9 domain-containing protein</fullName>
    </recommendedName>
</protein>
<dbReference type="PANTHER" id="PTHR23101">
    <property type="entry name" value="RAB GDP/GTP EXCHANGE FACTOR"/>
    <property type="match status" value="1"/>
</dbReference>
<dbReference type="Gene3D" id="1.20.1050.80">
    <property type="entry name" value="VPS9 domain"/>
    <property type="match status" value="1"/>
</dbReference>
<feature type="region of interest" description="Disordered" evidence="1">
    <location>
        <begin position="393"/>
        <end position="462"/>
    </location>
</feature>
<reference evidence="3" key="2">
    <citation type="journal article" date="2023" name="IMA Fungus">
        <title>Comparative genomic study of the Penicillium genus elucidates a diverse pangenome and 15 lateral gene transfer events.</title>
        <authorList>
            <person name="Petersen C."/>
            <person name="Sorensen T."/>
            <person name="Nielsen M.R."/>
            <person name="Sondergaard T.E."/>
            <person name="Sorensen J.L."/>
            <person name="Fitzpatrick D.A."/>
            <person name="Frisvad J.C."/>
            <person name="Nielsen K.L."/>
        </authorList>
    </citation>
    <scope>NUCLEOTIDE SEQUENCE</scope>
    <source>
        <strain evidence="3">IBT 15544</strain>
    </source>
</reference>
<dbReference type="SMART" id="SM00167">
    <property type="entry name" value="VPS9"/>
    <property type="match status" value="1"/>
</dbReference>
<dbReference type="Pfam" id="PF02204">
    <property type="entry name" value="VPS9"/>
    <property type="match status" value="1"/>
</dbReference>
<dbReference type="Proteomes" id="UP001150904">
    <property type="component" value="Unassembled WGS sequence"/>
</dbReference>
<sequence>MSSPSDNGSGQPQLHSIRSFTRMESSDVSPPASVKPANEPVKASAQLPPTSPDGDKQANGPDVFEKRASVDPDAAGEGQADEGFVLSRSVQDPSEELPIELVSLTDRFINSLSAKVHNSPPTIEKISSLFQVFYDRAESHIATHISTLASRINREASPQVPPRTRGSGLSRLANKRSQDDVRPSGFGRQMLTAEEVEERRKARKALEYKRAAMEEAAERRVCELVYDKIWRHKSTLDEVRDEKLRSKTAALLLVGINLKDLGIDLDMSTISENEQQEANDYLAQARESLEKMNDQKYPLGKLQQLAAAHKAIVDALTKMLPSSSSADEILPTLIYSLVTCPPEGINIVSNLNFIQRFRSSNKIDGETAYCLTNLEAAISFLENVELSSLRADELQEGPLKTPSEAATPSSERVEPFRPTKEITTSSLTTVSAESEILQPEVKQPASSTLPRPRPSPAPQQRRLSNLFQPPAKVFEAANDAVRNTADQSLKNIGASLDNSFNFLFGRLKELQITQGPNSQGNETLLPKTLAEARRLVSNPPANKQNLTPEELASINAITVDEAAQARSSSSATGLTSGDPTPRDRSTDSSRTQNSGKKSVGTSLRDELAPSPAATASPNPLESMRSFGNTLNPLNHIPGMIKNFGRNTPETPNARSVSPAAMDRLKISPLSVGANGAGSPLPASSNIEPPIQRFLETKDASDLRVGDVAVLLQDYKRLAAALYRPGPGPQ</sequence>
<feature type="region of interest" description="Disordered" evidence="1">
    <location>
        <begin position="153"/>
        <end position="185"/>
    </location>
</feature>
<keyword evidence="4" id="KW-1185">Reference proteome</keyword>
<dbReference type="GeneID" id="83176516"/>
<dbReference type="SUPFAM" id="SSF109993">
    <property type="entry name" value="VPS9 domain"/>
    <property type="match status" value="1"/>
</dbReference>
<feature type="compositionally biased region" description="Polar residues" evidence="1">
    <location>
        <begin position="588"/>
        <end position="601"/>
    </location>
</feature>
<feature type="compositionally biased region" description="Polar residues" evidence="1">
    <location>
        <begin position="1"/>
        <end position="28"/>
    </location>
</feature>
<feature type="compositionally biased region" description="Polar residues" evidence="1">
    <location>
        <begin position="565"/>
        <end position="578"/>
    </location>
</feature>
<feature type="compositionally biased region" description="Polar residues" evidence="1">
    <location>
        <begin position="421"/>
        <end position="432"/>
    </location>
</feature>
<dbReference type="GO" id="GO:0016192">
    <property type="term" value="P:vesicle-mediated transport"/>
    <property type="evidence" value="ECO:0007669"/>
    <property type="project" value="InterPro"/>
</dbReference>
<dbReference type="EMBL" id="JAPQKR010000005">
    <property type="protein sequence ID" value="KAJ5215746.1"/>
    <property type="molecule type" value="Genomic_DNA"/>
</dbReference>
<feature type="domain" description="VPS9" evidence="2">
    <location>
        <begin position="238"/>
        <end position="390"/>
    </location>
</feature>
<feature type="region of interest" description="Disordered" evidence="1">
    <location>
        <begin position="562"/>
        <end position="625"/>
    </location>
</feature>
<evidence type="ECO:0000313" key="4">
    <source>
        <dbReference type="Proteomes" id="UP001150904"/>
    </source>
</evidence>
<dbReference type="GO" id="GO:0030139">
    <property type="term" value="C:endocytic vesicle"/>
    <property type="evidence" value="ECO:0007669"/>
    <property type="project" value="TreeGrafter"/>
</dbReference>
<dbReference type="InterPro" id="IPR003123">
    <property type="entry name" value="VPS9"/>
</dbReference>
<gene>
    <name evidence="3" type="ORF">N7498_002153</name>
</gene>
<dbReference type="PROSITE" id="PS51205">
    <property type="entry name" value="VPS9"/>
    <property type="match status" value="1"/>
</dbReference>
<dbReference type="PANTHER" id="PTHR23101:SF97">
    <property type="entry name" value="DOMAIN PROTEIN, PUTATIVE (AFU_ORTHOLOGUE AFUA_2G10890)-RELATED"/>
    <property type="match status" value="1"/>
</dbReference>
<dbReference type="OrthoDB" id="10264848at2759"/>
<dbReference type="AlphaFoldDB" id="A0A9W9N9N8"/>
<proteinExistence type="predicted"/>
<dbReference type="GO" id="GO:0005085">
    <property type="term" value="F:guanyl-nucleotide exchange factor activity"/>
    <property type="evidence" value="ECO:0007669"/>
    <property type="project" value="InterPro"/>
</dbReference>
<feature type="compositionally biased region" description="Low complexity" evidence="1">
    <location>
        <begin position="608"/>
        <end position="619"/>
    </location>
</feature>
<feature type="region of interest" description="Disordered" evidence="1">
    <location>
        <begin position="1"/>
        <end position="78"/>
    </location>
</feature>
<dbReference type="RefSeq" id="XP_058311559.1">
    <property type="nucleotide sequence ID" value="XM_058449215.1"/>
</dbReference>
<accession>A0A9W9N9N8</accession>
<name>A0A9W9N9N8_9EURO</name>
<evidence type="ECO:0000256" key="1">
    <source>
        <dbReference type="SAM" id="MobiDB-lite"/>
    </source>
</evidence>
<reference evidence="3" key="1">
    <citation type="submission" date="2022-12" db="EMBL/GenBank/DDBJ databases">
        <authorList>
            <person name="Petersen C."/>
        </authorList>
    </citation>
    <scope>NUCLEOTIDE SEQUENCE</scope>
    <source>
        <strain evidence="3">IBT 15544</strain>
    </source>
</reference>
<dbReference type="GO" id="GO:0005829">
    <property type="term" value="C:cytosol"/>
    <property type="evidence" value="ECO:0007669"/>
    <property type="project" value="TreeGrafter"/>
</dbReference>
<evidence type="ECO:0000313" key="3">
    <source>
        <dbReference type="EMBL" id="KAJ5215746.1"/>
    </source>
</evidence>
<dbReference type="InterPro" id="IPR045046">
    <property type="entry name" value="Vps9-like"/>
</dbReference>
<organism evidence="3 4">
    <name type="scientific">Penicillium cinerascens</name>
    <dbReference type="NCBI Taxonomy" id="70096"/>
    <lineage>
        <taxon>Eukaryota</taxon>
        <taxon>Fungi</taxon>
        <taxon>Dikarya</taxon>
        <taxon>Ascomycota</taxon>
        <taxon>Pezizomycotina</taxon>
        <taxon>Eurotiomycetes</taxon>
        <taxon>Eurotiomycetidae</taxon>
        <taxon>Eurotiales</taxon>
        <taxon>Aspergillaceae</taxon>
        <taxon>Penicillium</taxon>
    </lineage>
</organism>
<dbReference type="GO" id="GO:0031267">
    <property type="term" value="F:small GTPase binding"/>
    <property type="evidence" value="ECO:0007669"/>
    <property type="project" value="TreeGrafter"/>
</dbReference>